<dbReference type="SUPFAM" id="SSF56935">
    <property type="entry name" value="Porins"/>
    <property type="match status" value="1"/>
</dbReference>
<keyword evidence="4 7" id="KW-0812">Transmembrane</keyword>
<evidence type="ECO:0000259" key="9">
    <source>
        <dbReference type="SMART" id="SM00965"/>
    </source>
</evidence>
<feature type="chain" id="PRO_5021785957" evidence="8">
    <location>
        <begin position="18"/>
        <end position="1213"/>
    </location>
</feature>
<accession>A0A521DKL3</accession>
<dbReference type="GO" id="GO:0009279">
    <property type="term" value="C:cell outer membrane"/>
    <property type="evidence" value="ECO:0007669"/>
    <property type="project" value="UniProtKB-SubCell"/>
</dbReference>
<dbReference type="NCBIfam" id="TIGR04056">
    <property type="entry name" value="OMP_RagA_SusC"/>
    <property type="match status" value="1"/>
</dbReference>
<comment type="similarity">
    <text evidence="7">Belongs to the TonB-dependent receptor family.</text>
</comment>
<keyword evidence="11" id="KW-1185">Reference proteome</keyword>
<dbReference type="InterPro" id="IPR023996">
    <property type="entry name" value="TonB-dep_OMP_SusC/RagA"/>
</dbReference>
<dbReference type="Pfam" id="PF07660">
    <property type="entry name" value="STN"/>
    <property type="match status" value="1"/>
</dbReference>
<dbReference type="Gene3D" id="2.40.170.20">
    <property type="entry name" value="TonB-dependent receptor, beta-barrel domain"/>
    <property type="match status" value="1"/>
</dbReference>
<dbReference type="Gene3D" id="2.170.130.10">
    <property type="entry name" value="TonB-dependent receptor, plug domain"/>
    <property type="match status" value="1"/>
</dbReference>
<dbReference type="InterPro" id="IPR008969">
    <property type="entry name" value="CarboxyPept-like_regulatory"/>
</dbReference>
<gene>
    <name evidence="10" type="ORF">SAMN06265350_10793</name>
</gene>
<evidence type="ECO:0000256" key="3">
    <source>
        <dbReference type="ARBA" id="ARBA00022452"/>
    </source>
</evidence>
<dbReference type="InterPro" id="IPR011662">
    <property type="entry name" value="Secretin/TonB_short_N"/>
</dbReference>
<dbReference type="SUPFAM" id="SSF49464">
    <property type="entry name" value="Carboxypeptidase regulatory domain-like"/>
    <property type="match status" value="1"/>
</dbReference>
<proteinExistence type="inferred from homology"/>
<evidence type="ECO:0000313" key="11">
    <source>
        <dbReference type="Proteomes" id="UP000315971"/>
    </source>
</evidence>
<dbReference type="AlphaFoldDB" id="A0A521DKL3"/>
<evidence type="ECO:0000256" key="5">
    <source>
        <dbReference type="ARBA" id="ARBA00023136"/>
    </source>
</evidence>
<keyword evidence="8" id="KW-0732">Signal</keyword>
<comment type="subcellular location">
    <subcellularLocation>
        <location evidence="1 7">Cell outer membrane</location>
        <topology evidence="1 7">Multi-pass membrane protein</topology>
    </subcellularLocation>
</comment>
<evidence type="ECO:0000313" key="10">
    <source>
        <dbReference type="EMBL" id="SMO72273.1"/>
    </source>
</evidence>
<evidence type="ECO:0000256" key="1">
    <source>
        <dbReference type="ARBA" id="ARBA00004571"/>
    </source>
</evidence>
<evidence type="ECO:0000256" key="4">
    <source>
        <dbReference type="ARBA" id="ARBA00022692"/>
    </source>
</evidence>
<dbReference type="Gene3D" id="3.55.50.30">
    <property type="match status" value="1"/>
</dbReference>
<feature type="signal peptide" evidence="8">
    <location>
        <begin position="1"/>
        <end position="17"/>
    </location>
</feature>
<keyword evidence="5 7" id="KW-0472">Membrane</keyword>
<dbReference type="Gene3D" id="2.60.40.1120">
    <property type="entry name" value="Carboxypeptidase-like, regulatory domain"/>
    <property type="match status" value="1"/>
</dbReference>
<dbReference type="Proteomes" id="UP000315971">
    <property type="component" value="Unassembled WGS sequence"/>
</dbReference>
<dbReference type="NCBIfam" id="TIGR04057">
    <property type="entry name" value="SusC_RagA_signa"/>
    <property type="match status" value="1"/>
</dbReference>
<dbReference type="SMART" id="SM00965">
    <property type="entry name" value="STN"/>
    <property type="match status" value="1"/>
</dbReference>
<dbReference type="InterPro" id="IPR012910">
    <property type="entry name" value="Plug_dom"/>
</dbReference>
<dbReference type="Pfam" id="PF07715">
    <property type="entry name" value="Plug"/>
    <property type="match status" value="1"/>
</dbReference>
<dbReference type="EMBL" id="FXSZ01000007">
    <property type="protein sequence ID" value="SMO72273.1"/>
    <property type="molecule type" value="Genomic_DNA"/>
</dbReference>
<dbReference type="InterPro" id="IPR037066">
    <property type="entry name" value="Plug_dom_sf"/>
</dbReference>
<dbReference type="RefSeq" id="WP_185955265.1">
    <property type="nucleotide sequence ID" value="NZ_FXSZ01000007.1"/>
</dbReference>
<feature type="domain" description="Secretin/TonB short N-terminal" evidence="9">
    <location>
        <begin position="46"/>
        <end position="97"/>
    </location>
</feature>
<dbReference type="InterPro" id="IPR036942">
    <property type="entry name" value="Beta-barrel_TonB_sf"/>
</dbReference>
<evidence type="ECO:0000256" key="6">
    <source>
        <dbReference type="ARBA" id="ARBA00023237"/>
    </source>
</evidence>
<sequence length="1213" mass="133745">MRLTTVILIVSLLQVSAATFGQHITLNQKNISLKAALREITRQSGYGFYYDGKVIGDDQKVDIKLSNSEFDEALNSVLSGLGLTYKIDGKIVAIKKEKSFLDKVIDALKAIDISGRVVDETGNPLAGAAVSIVKVDGKIEDFDPVKYKGRTAAAITNANGEFLIKNVDEGSIVIISYTGYKEFRAKAVKDMGVINMVINAENLEEVQVRVNTGYQSISSERSAGSIAKPDLNIMKNRSGTMNVIQRLDGLVPGLTINNAPNATGPTILFRGLTSINGNKNPLFVVNGIPMDDISSLNPNDIEDVTVLKDATAASIWGARAANGVVVIVTKKGRNSEKVTIDYDAFMNFQGKPQIDYFPVLSSTEFIQTARDLFDPVTNPWATVSTPTAGGRALVAPHEMILYNQSRGLITKEQADAQLAVLAGQNNVQEIKDLWYRNAGLMNHSLSVSGGGNKYSFYGSGAYTNTLNSTPGSKNDNYGLNLRQDFRFNDRFQAYLITDLRNNTISSKNTVSPDNRFLPYVMFKNADGTNAGMPWMYRTDALRQGYESKSLISLDYNPLNEVDYGNTKTNNFYGRLTSGLTVKLLKGLRYEGVYGYARGNNKSTNLLDEKNFSVRNELVSFTVAPTTAGGLPTYYLPSSGGKYTVGNINQRNWTVRNQFIYDNSWKDEKHQLTLLAGQEAQENFNSSITSVVRGYNSQLLSYTPIDYALLFKTTTLNNSVPPAGVVYYGAPVMPSSTTSSFLPPDQYSETEQTVRFTSYYANGGYTYNKKYTVNASWRIDQSNLFGRDKSAQNKPVWSAGASWGLGKENLMANISWLDRLVLRTSYGISGNSPDPGSAASFDVLSKTTNGFAVNLNALNISTPGNKKLSWETTKTTNIGIDFAVLKNRISGSIDLYNKNTENLIGFTPVNPFTGYANITGNIGNMNNKGVELSLKTVNLQLNDFRWSTLFNFAYNKNKLTKYNTLLAGRVPSTAIDILSQTYLEGYSAFSLFAYQFAGLDNLGDPQIRLKDGTITKSPTAAKIEDLKYMGTYQPIWSGGFTNVFDYKGFSLALNMIYNLGHVMRKDVNFNYVNTRLIPFDGSFTLGNINEEFARRWKVPGDEAFTNVPSYVTSNAINSSRRNTDYYTRADINVLDASYVKLRDASLAYSLPKSVLSKLKVSNLTLRTQLSNVMLWKANKAGIDPEFQNAFGLNGGTRTAPFNQHTFTVGAHLTF</sequence>
<dbReference type="InterPro" id="IPR039426">
    <property type="entry name" value="TonB-dep_rcpt-like"/>
</dbReference>
<organism evidence="10 11">
    <name type="scientific">Solitalea koreensis</name>
    <dbReference type="NCBI Taxonomy" id="543615"/>
    <lineage>
        <taxon>Bacteria</taxon>
        <taxon>Pseudomonadati</taxon>
        <taxon>Bacteroidota</taxon>
        <taxon>Sphingobacteriia</taxon>
        <taxon>Sphingobacteriales</taxon>
        <taxon>Sphingobacteriaceae</taxon>
        <taxon>Solitalea</taxon>
    </lineage>
</organism>
<evidence type="ECO:0000256" key="2">
    <source>
        <dbReference type="ARBA" id="ARBA00022448"/>
    </source>
</evidence>
<keyword evidence="6 7" id="KW-0998">Cell outer membrane</keyword>
<evidence type="ECO:0000256" key="7">
    <source>
        <dbReference type="PROSITE-ProRule" id="PRU01360"/>
    </source>
</evidence>
<keyword evidence="3 7" id="KW-1134">Transmembrane beta strand</keyword>
<protein>
    <submittedName>
        <fullName evidence="10">TonB-linked outer membrane protein, SusC/RagA family</fullName>
    </submittedName>
</protein>
<evidence type="ECO:0000256" key="8">
    <source>
        <dbReference type="SAM" id="SignalP"/>
    </source>
</evidence>
<reference evidence="10 11" key="1">
    <citation type="submission" date="2017-05" db="EMBL/GenBank/DDBJ databases">
        <authorList>
            <person name="Varghese N."/>
            <person name="Submissions S."/>
        </authorList>
    </citation>
    <scope>NUCLEOTIDE SEQUENCE [LARGE SCALE GENOMIC DNA]</scope>
    <source>
        <strain evidence="10 11">DSM 21342</strain>
    </source>
</reference>
<dbReference type="PROSITE" id="PS52016">
    <property type="entry name" value="TONB_DEPENDENT_REC_3"/>
    <property type="match status" value="1"/>
</dbReference>
<keyword evidence="2 7" id="KW-0813">Transport</keyword>
<dbReference type="Pfam" id="PF13620">
    <property type="entry name" value="CarboxypepD_reg"/>
    <property type="match status" value="1"/>
</dbReference>
<dbReference type="InterPro" id="IPR023997">
    <property type="entry name" value="TonB-dep_OMP_SusC/RagA_CS"/>
</dbReference>
<name>A0A521DKL3_9SPHI</name>